<dbReference type="RefSeq" id="WP_176278441.1">
    <property type="nucleotide sequence ID" value="NZ_JABWMH010000001.1"/>
</dbReference>
<keyword evidence="1" id="KW-1133">Transmembrane helix</keyword>
<keyword evidence="1" id="KW-0472">Membrane</keyword>
<evidence type="ECO:0000313" key="2">
    <source>
        <dbReference type="EMBL" id="NVD26933.1"/>
    </source>
</evidence>
<evidence type="ECO:0000313" key="3">
    <source>
        <dbReference type="Proteomes" id="UP000652427"/>
    </source>
</evidence>
<reference evidence="2 3" key="1">
    <citation type="submission" date="2020-06" db="EMBL/GenBank/DDBJ databases">
        <authorList>
            <person name="Kim S.-J."/>
            <person name="Park S.-J."/>
        </authorList>
    </citation>
    <scope>NUCLEOTIDE SEQUENCE [LARGE SCALE GENOMIC DNA]</scope>
    <source>
        <strain evidence="2 3">SW-151</strain>
    </source>
</reference>
<comment type="caution">
    <text evidence="2">The sequence shown here is derived from an EMBL/GenBank/DDBJ whole genome shotgun (WGS) entry which is preliminary data.</text>
</comment>
<keyword evidence="1" id="KW-0812">Transmembrane</keyword>
<dbReference type="Proteomes" id="UP000652427">
    <property type="component" value="Unassembled WGS sequence"/>
</dbReference>
<sequence length="533" mass="59143">MSKLLRFLVEYKLREVDKPLTAYVIAVDALGRDDGFDTQIDSYPRVQIGRLRRMLDHFYLRENSEMRLSIPYNHYEIVLGPNEPAGVNQTLHGKADSGVAEATTEVIASGRKRTAFLDRLLNFASDHIGPVLATVVLIILLALGALFYLQQSAKAEVTSIAYPEIIVRGPEGVTNPAKRTQVQMTRSYLVSALEKFDQLRIFDGDADTQSGSQYLLETSVLYPLNDRIQLRLIDRDTGEVIWSDGVNAQSNEALEADLDRSVVIVASPHGKIAQHELAKFRGDYSPGYPCLLQFHQFMRYRDESLLKPNLECMEASAEQFPDDPYLMSMMVIAKNVSEQFGDRHAIDGLSKDFALKAAQLDHDSAVATFAVAQSAFYEGDCRKGVAWGERAVRLNPLNSRIMGYLGLYMLACNLPEGEAYSVRALELDPYADLVVAATLAMQKLQRGDAMGARQLSSKYLDSAPGAAPGLEISYILSTAALGDKAEAQRAWRSLIARSGLPKTATPRDVLSRWIANPVLIRELEQDFENANLD</sequence>
<dbReference type="InterPro" id="IPR011990">
    <property type="entry name" value="TPR-like_helical_dom_sf"/>
</dbReference>
<feature type="transmembrane region" description="Helical" evidence="1">
    <location>
        <begin position="128"/>
        <end position="149"/>
    </location>
</feature>
<protein>
    <recommendedName>
        <fullName evidence="4">Tetratricopeptide repeat protein</fullName>
    </recommendedName>
</protein>
<dbReference type="EMBL" id="JABWMH010000001">
    <property type="protein sequence ID" value="NVD26933.1"/>
    <property type="molecule type" value="Genomic_DNA"/>
</dbReference>
<keyword evidence="3" id="KW-1185">Reference proteome</keyword>
<gene>
    <name evidence="2" type="ORF">HUO14_03300</name>
</gene>
<name>A0ABX2MZP4_9SPHN</name>
<evidence type="ECO:0008006" key="4">
    <source>
        <dbReference type="Google" id="ProtNLM"/>
    </source>
</evidence>
<accession>A0ABX2MZP4</accession>
<proteinExistence type="predicted"/>
<evidence type="ECO:0000256" key="1">
    <source>
        <dbReference type="SAM" id="Phobius"/>
    </source>
</evidence>
<dbReference type="SUPFAM" id="SSF48452">
    <property type="entry name" value="TPR-like"/>
    <property type="match status" value="1"/>
</dbReference>
<dbReference type="Gene3D" id="1.25.40.10">
    <property type="entry name" value="Tetratricopeptide repeat domain"/>
    <property type="match status" value="1"/>
</dbReference>
<organism evidence="2 3">
    <name type="scientific">Parasphingorhabdus flavimaris</name>
    <dbReference type="NCBI Taxonomy" id="266812"/>
    <lineage>
        <taxon>Bacteria</taxon>
        <taxon>Pseudomonadati</taxon>
        <taxon>Pseudomonadota</taxon>
        <taxon>Alphaproteobacteria</taxon>
        <taxon>Sphingomonadales</taxon>
        <taxon>Sphingomonadaceae</taxon>
        <taxon>Parasphingorhabdus</taxon>
    </lineage>
</organism>